<protein>
    <submittedName>
        <fullName evidence="2">Uncharacterized protein</fullName>
    </submittedName>
</protein>
<comment type="caution">
    <text evidence="2">The sequence shown here is derived from an EMBL/GenBank/DDBJ whole genome shotgun (WGS) entry which is preliminary data.</text>
</comment>
<reference evidence="2" key="1">
    <citation type="submission" date="2023-04" db="EMBL/GenBank/DDBJ databases">
        <title>Black Yeasts Isolated from many extreme environments.</title>
        <authorList>
            <person name="Coleine C."/>
            <person name="Stajich J.E."/>
            <person name="Selbmann L."/>
        </authorList>
    </citation>
    <scope>NUCLEOTIDE SEQUENCE</scope>
    <source>
        <strain evidence="2">CCFEE 5312</strain>
    </source>
</reference>
<proteinExistence type="predicted"/>
<evidence type="ECO:0000313" key="2">
    <source>
        <dbReference type="EMBL" id="KAK3052810.1"/>
    </source>
</evidence>
<evidence type="ECO:0000256" key="1">
    <source>
        <dbReference type="SAM" id="MobiDB-lite"/>
    </source>
</evidence>
<keyword evidence="3" id="KW-1185">Reference proteome</keyword>
<dbReference type="AlphaFoldDB" id="A0AAJ0G8X6"/>
<gene>
    <name evidence="2" type="ORF">LTR09_006293</name>
</gene>
<evidence type="ECO:0000313" key="3">
    <source>
        <dbReference type="Proteomes" id="UP001271007"/>
    </source>
</evidence>
<feature type="region of interest" description="Disordered" evidence="1">
    <location>
        <begin position="276"/>
        <end position="301"/>
    </location>
</feature>
<dbReference type="EMBL" id="JAWDJX010000019">
    <property type="protein sequence ID" value="KAK3052810.1"/>
    <property type="molecule type" value="Genomic_DNA"/>
</dbReference>
<name>A0AAJ0G8X6_9PEZI</name>
<organism evidence="2 3">
    <name type="scientific">Extremus antarcticus</name>
    <dbReference type="NCBI Taxonomy" id="702011"/>
    <lineage>
        <taxon>Eukaryota</taxon>
        <taxon>Fungi</taxon>
        <taxon>Dikarya</taxon>
        <taxon>Ascomycota</taxon>
        <taxon>Pezizomycotina</taxon>
        <taxon>Dothideomycetes</taxon>
        <taxon>Dothideomycetidae</taxon>
        <taxon>Mycosphaerellales</taxon>
        <taxon>Extremaceae</taxon>
        <taxon>Extremus</taxon>
    </lineage>
</organism>
<accession>A0AAJ0G8X6</accession>
<dbReference type="Proteomes" id="UP001271007">
    <property type="component" value="Unassembled WGS sequence"/>
</dbReference>
<sequence length="301" mass="34566">MADVNNQQFKPDFHAKLHQYLKRGKDRPTPKYNKIVTTKPKEPVLNGVEVPAKADIPSMLRNAGTLMLGINIQGYHPTNDVGGWRIALSCLNRSLHNLYCHIKATKIRRIELTIRYVHVSPRGLVELQQLLSPAMAVAASVSESTFSLNHPWPMVHNADEAEWHAPSPDPQAFRGLLSALRDLREEASVFNKLHTMFLHRNKPVKKCPTVESEFESHWRIRGYHADVYRLRYPSSLQATVDRAKVWLELRESADFEEGVQACVRNLEMLKTARAARQAERTEQTERMEQTEQVDEKDLPEY</sequence>